<dbReference type="GO" id="GO:0005829">
    <property type="term" value="C:cytosol"/>
    <property type="evidence" value="ECO:0007669"/>
    <property type="project" value="TreeGrafter"/>
</dbReference>
<dbReference type="GO" id="GO:0019887">
    <property type="term" value="F:protein kinase regulator activity"/>
    <property type="evidence" value="ECO:0007669"/>
    <property type="project" value="TreeGrafter"/>
</dbReference>
<reference evidence="2" key="1">
    <citation type="journal article" date="2016" name="Nat. Genet.">
        <title>A high-quality carrot genome assembly provides new insights into carotenoid accumulation and asterid genome evolution.</title>
        <authorList>
            <person name="Iorizzo M."/>
            <person name="Ellison S."/>
            <person name="Senalik D."/>
            <person name="Zeng P."/>
            <person name="Satapoomin P."/>
            <person name="Huang J."/>
            <person name="Bowman M."/>
            <person name="Iovene M."/>
            <person name="Sanseverino W."/>
            <person name="Cavagnaro P."/>
            <person name="Yildiz M."/>
            <person name="Macko-Podgorni A."/>
            <person name="Moranska E."/>
            <person name="Grzebelus E."/>
            <person name="Grzebelus D."/>
            <person name="Ashrafi H."/>
            <person name="Zheng Z."/>
            <person name="Cheng S."/>
            <person name="Spooner D."/>
            <person name="Van Deynze A."/>
            <person name="Simon P."/>
        </authorList>
    </citation>
    <scope>NUCLEOTIDE SEQUENCE</scope>
    <source>
        <tissue evidence="2">Leaf</tissue>
    </source>
</reference>
<proteinExistence type="predicted"/>
<dbReference type="PANTHER" id="PTHR23346:SF7">
    <property type="entry name" value="STALLED RIBOSOME SENSOR GCN1"/>
    <property type="match status" value="1"/>
</dbReference>
<dbReference type="Gene3D" id="1.25.10.10">
    <property type="entry name" value="Leucine-rich Repeat Variant"/>
    <property type="match status" value="1"/>
</dbReference>
<name>A0A165A388_DAUCS</name>
<evidence type="ECO:0000313" key="3">
    <source>
        <dbReference type="Proteomes" id="UP000077755"/>
    </source>
</evidence>
<dbReference type="EMBL" id="CP093346">
    <property type="protein sequence ID" value="WOG95583.1"/>
    <property type="molecule type" value="Genomic_DNA"/>
</dbReference>
<keyword evidence="1" id="KW-0677">Repeat</keyword>
<evidence type="ECO:0000256" key="1">
    <source>
        <dbReference type="ARBA" id="ARBA00022737"/>
    </source>
</evidence>
<reference evidence="2" key="2">
    <citation type="submission" date="2022-03" db="EMBL/GenBank/DDBJ databases">
        <title>Draft title - Genomic analysis of global carrot germplasm unveils the trajectory of domestication and the origin of high carotenoid orange carrot.</title>
        <authorList>
            <person name="Iorizzo M."/>
            <person name="Ellison S."/>
            <person name="Senalik D."/>
            <person name="Macko-Podgorni A."/>
            <person name="Grzebelus D."/>
            <person name="Bostan H."/>
            <person name="Rolling W."/>
            <person name="Curaba J."/>
            <person name="Simon P."/>
        </authorList>
    </citation>
    <scope>NUCLEOTIDE SEQUENCE</scope>
    <source>
        <tissue evidence="2">Leaf</tissue>
    </source>
</reference>
<evidence type="ECO:0000313" key="2">
    <source>
        <dbReference type="EMBL" id="WOG95583.1"/>
    </source>
</evidence>
<dbReference type="PANTHER" id="PTHR23346">
    <property type="entry name" value="TRANSLATIONAL ACTIVATOR GCN1-RELATED"/>
    <property type="match status" value="1"/>
</dbReference>
<dbReference type="Pfam" id="PF24987">
    <property type="entry name" value="HEAT_EF3_N"/>
    <property type="match status" value="1"/>
</dbReference>
<dbReference type="GO" id="GO:0034198">
    <property type="term" value="P:cellular response to amino acid starvation"/>
    <property type="evidence" value="ECO:0007669"/>
    <property type="project" value="TreeGrafter"/>
</dbReference>
<dbReference type="Proteomes" id="UP000077755">
    <property type="component" value="Chromosome 4"/>
</dbReference>
<dbReference type="AlphaFoldDB" id="A0A165A388"/>
<keyword evidence="3" id="KW-1185">Reference proteome</keyword>
<organism evidence="2 3">
    <name type="scientific">Daucus carota subsp. sativus</name>
    <name type="common">Carrot</name>
    <dbReference type="NCBI Taxonomy" id="79200"/>
    <lineage>
        <taxon>Eukaryota</taxon>
        <taxon>Viridiplantae</taxon>
        <taxon>Streptophyta</taxon>
        <taxon>Embryophyta</taxon>
        <taxon>Tracheophyta</taxon>
        <taxon>Spermatophyta</taxon>
        <taxon>Magnoliopsida</taxon>
        <taxon>eudicotyledons</taxon>
        <taxon>Gunneridae</taxon>
        <taxon>Pentapetalae</taxon>
        <taxon>asterids</taxon>
        <taxon>campanulids</taxon>
        <taxon>Apiales</taxon>
        <taxon>Apiaceae</taxon>
        <taxon>Apioideae</taxon>
        <taxon>Scandiceae</taxon>
        <taxon>Daucinae</taxon>
        <taxon>Daucus</taxon>
        <taxon>Daucus sect. Daucus</taxon>
    </lineage>
</organism>
<dbReference type="InterPro" id="IPR011989">
    <property type="entry name" value="ARM-like"/>
</dbReference>
<accession>A0A165A388</accession>
<dbReference type="GO" id="GO:0006417">
    <property type="term" value="P:regulation of translation"/>
    <property type="evidence" value="ECO:0007669"/>
    <property type="project" value="TreeGrafter"/>
</dbReference>
<dbReference type="InterPro" id="IPR016024">
    <property type="entry name" value="ARM-type_fold"/>
</dbReference>
<dbReference type="Gramene" id="KZM96843">
    <property type="protein sequence ID" value="KZM96843"/>
    <property type="gene ID" value="DCAR_015795"/>
</dbReference>
<sequence>MFDCGICQGVPRGPGGSREYLDRGPPPGYRVVILGEDCGGIQLCADDRGVKRMIGVTATKMISEKLRNQTAEVFPPEIKAITGKELKLRIVITEDNVKGLEDKAWRTKQSSVQLLGAMAYCASQQLSQCFPKIVPKLTEAQHVAGS</sequence>
<gene>
    <name evidence="2" type="ORF">DCAR_0414908</name>
</gene>
<dbReference type="SUPFAM" id="SSF48371">
    <property type="entry name" value="ARM repeat"/>
    <property type="match status" value="1"/>
</dbReference>
<protein>
    <submittedName>
        <fullName evidence="2">Uncharacterized protein</fullName>
    </submittedName>
</protein>